<evidence type="ECO:0000313" key="3">
    <source>
        <dbReference type="Proteomes" id="UP001159641"/>
    </source>
</evidence>
<sequence length="150" mass="17008">MLEYCSAQKSRSAYRPKIGDACCARYTGDDFWYRAIVLGTSAADVKVLYADYGNIETLPLCRVQPIAASHLELPFQIIKCSLEGRQLSHFPIWVSVGFFSFFYSTKSETNGYFRTSLSSNGFLHLLLEKVNRMNCCCTELQKQVGKISFK</sequence>
<evidence type="ECO:0000259" key="1">
    <source>
        <dbReference type="PROSITE" id="PS50304"/>
    </source>
</evidence>
<reference evidence="2 3" key="1">
    <citation type="submission" date="2022-11" db="EMBL/GenBank/DDBJ databases">
        <title>Whole genome sequence of Eschrichtius robustus ER-17-0199.</title>
        <authorList>
            <person name="Bruniche-Olsen A."/>
            <person name="Black A.N."/>
            <person name="Fields C.J."/>
            <person name="Walden K."/>
            <person name="Dewoody J.A."/>
        </authorList>
    </citation>
    <scope>NUCLEOTIDE SEQUENCE [LARGE SCALE GENOMIC DNA]</scope>
    <source>
        <strain evidence="2">ER-17-0199</strain>
        <tissue evidence="2">Blubber</tissue>
    </source>
</reference>
<dbReference type="SMART" id="SM00333">
    <property type="entry name" value="TUDOR"/>
    <property type="match status" value="1"/>
</dbReference>
<dbReference type="InterPro" id="IPR050621">
    <property type="entry name" value="Tudor_domain_containing"/>
</dbReference>
<dbReference type="Pfam" id="PF00567">
    <property type="entry name" value="TUDOR"/>
    <property type="match status" value="1"/>
</dbReference>
<dbReference type="Proteomes" id="UP001159641">
    <property type="component" value="Unassembled WGS sequence"/>
</dbReference>
<organism evidence="2 3">
    <name type="scientific">Eschrichtius robustus</name>
    <name type="common">California gray whale</name>
    <name type="synonym">Eschrichtius gibbosus</name>
    <dbReference type="NCBI Taxonomy" id="9764"/>
    <lineage>
        <taxon>Eukaryota</taxon>
        <taxon>Metazoa</taxon>
        <taxon>Chordata</taxon>
        <taxon>Craniata</taxon>
        <taxon>Vertebrata</taxon>
        <taxon>Euteleostomi</taxon>
        <taxon>Mammalia</taxon>
        <taxon>Eutheria</taxon>
        <taxon>Laurasiatheria</taxon>
        <taxon>Artiodactyla</taxon>
        <taxon>Whippomorpha</taxon>
        <taxon>Cetacea</taxon>
        <taxon>Mysticeti</taxon>
        <taxon>Eschrichtiidae</taxon>
        <taxon>Eschrichtius</taxon>
    </lineage>
</organism>
<dbReference type="PANTHER" id="PTHR22948:SF29">
    <property type="entry name" value="FI02030P-RELATED"/>
    <property type="match status" value="1"/>
</dbReference>
<dbReference type="AlphaFoldDB" id="A0AB34HEG4"/>
<evidence type="ECO:0000313" key="2">
    <source>
        <dbReference type="EMBL" id="KAJ8789547.1"/>
    </source>
</evidence>
<dbReference type="SUPFAM" id="SSF63748">
    <property type="entry name" value="Tudor/PWWP/MBT"/>
    <property type="match status" value="1"/>
</dbReference>
<dbReference type="EMBL" id="JAIQCJ010001425">
    <property type="protein sequence ID" value="KAJ8789547.1"/>
    <property type="molecule type" value="Genomic_DNA"/>
</dbReference>
<gene>
    <name evidence="2" type="ORF">J1605_022074</name>
</gene>
<dbReference type="PANTHER" id="PTHR22948">
    <property type="entry name" value="TUDOR DOMAIN CONTAINING PROTEIN"/>
    <property type="match status" value="1"/>
</dbReference>
<accession>A0AB34HEG4</accession>
<proteinExistence type="predicted"/>
<protein>
    <recommendedName>
        <fullName evidence="1">Tudor domain-containing protein</fullName>
    </recommendedName>
</protein>
<keyword evidence="3" id="KW-1185">Reference proteome</keyword>
<name>A0AB34HEG4_ESCRO</name>
<dbReference type="PROSITE" id="PS50304">
    <property type="entry name" value="TUDOR"/>
    <property type="match status" value="1"/>
</dbReference>
<dbReference type="FunFam" id="2.30.30.140:FF:000048">
    <property type="entry name" value="Tudor domain containing 1"/>
    <property type="match status" value="1"/>
</dbReference>
<dbReference type="InterPro" id="IPR002999">
    <property type="entry name" value="Tudor"/>
</dbReference>
<dbReference type="Gene3D" id="2.30.30.140">
    <property type="match status" value="1"/>
</dbReference>
<feature type="domain" description="Tudor" evidence="1">
    <location>
        <begin position="15"/>
        <end position="73"/>
    </location>
</feature>
<comment type="caution">
    <text evidence="2">The sequence shown here is derived from an EMBL/GenBank/DDBJ whole genome shotgun (WGS) entry which is preliminary data.</text>
</comment>